<dbReference type="RefSeq" id="WP_290359594.1">
    <property type="nucleotide sequence ID" value="NZ_JAUHHC010000003.1"/>
</dbReference>
<keyword evidence="3" id="KW-1185">Reference proteome</keyword>
<evidence type="ECO:0000259" key="1">
    <source>
        <dbReference type="Pfam" id="PF01814"/>
    </source>
</evidence>
<accession>A0ABT8DSJ0</accession>
<evidence type="ECO:0000313" key="3">
    <source>
        <dbReference type="Proteomes" id="UP001228044"/>
    </source>
</evidence>
<comment type="caution">
    <text evidence="2">The sequence shown here is derived from an EMBL/GenBank/DDBJ whole genome shotgun (WGS) entry which is preliminary data.</text>
</comment>
<reference evidence="2 3" key="1">
    <citation type="submission" date="2023-06" db="EMBL/GenBank/DDBJ databases">
        <title>Pelomonas sp. PFR6 16S ribosomal RNA gene Genome sequencing and assembly.</title>
        <authorList>
            <person name="Woo H."/>
        </authorList>
    </citation>
    <scope>NUCLEOTIDE SEQUENCE [LARGE SCALE GENOMIC DNA]</scope>
    <source>
        <strain evidence="2 3">PFR6</strain>
    </source>
</reference>
<sequence length="201" mass="21946">MHTTESGGAAKPARHDLYCGIHKALRLFMTDTLARVGRLDLGDAAERAETLGQLRRLLNSCRGHVERENGFIHPALEARRPGVSATIGAEHDDHLEAIAALEAETAALAARPEPAAALRLYRRLSRFVAENFEHMLIEETRHNAALWEAYDDAELEALHGRLVASVPAEEMQLLLSWMLAALSPAERAHLQAAPVAEGSLA</sequence>
<protein>
    <submittedName>
        <fullName evidence="2">Hemerythrin domain-containing protein</fullName>
    </submittedName>
</protein>
<dbReference type="InterPro" id="IPR012312">
    <property type="entry name" value="Hemerythrin-like"/>
</dbReference>
<dbReference type="EMBL" id="JAUHHC010000003">
    <property type="protein sequence ID" value="MDN3921294.1"/>
    <property type="molecule type" value="Genomic_DNA"/>
</dbReference>
<dbReference type="Gene3D" id="1.20.120.520">
    <property type="entry name" value="nmb1532 protein domain like"/>
    <property type="match status" value="1"/>
</dbReference>
<gene>
    <name evidence="2" type="ORF">QWJ38_13455</name>
</gene>
<proteinExistence type="predicted"/>
<organism evidence="2 3">
    <name type="scientific">Roseateles violae</name>
    <dbReference type="NCBI Taxonomy" id="3058042"/>
    <lineage>
        <taxon>Bacteria</taxon>
        <taxon>Pseudomonadati</taxon>
        <taxon>Pseudomonadota</taxon>
        <taxon>Betaproteobacteria</taxon>
        <taxon>Burkholderiales</taxon>
        <taxon>Sphaerotilaceae</taxon>
        <taxon>Roseateles</taxon>
    </lineage>
</organism>
<dbReference type="InterPro" id="IPR045808">
    <property type="entry name" value="Hr_FBXL5"/>
</dbReference>
<dbReference type="CDD" id="cd12109">
    <property type="entry name" value="Hr_FBXL5"/>
    <property type="match status" value="1"/>
</dbReference>
<evidence type="ECO:0000313" key="2">
    <source>
        <dbReference type="EMBL" id="MDN3921294.1"/>
    </source>
</evidence>
<name>A0ABT8DSJ0_9BURK</name>
<dbReference type="Proteomes" id="UP001228044">
    <property type="component" value="Unassembled WGS sequence"/>
</dbReference>
<dbReference type="Pfam" id="PF01814">
    <property type="entry name" value="Hemerythrin"/>
    <property type="match status" value="1"/>
</dbReference>
<feature type="domain" description="Hemerythrin-like" evidence="1">
    <location>
        <begin position="22"/>
        <end position="140"/>
    </location>
</feature>